<gene>
    <name evidence="1" type="ORF">FJM65_10235</name>
</gene>
<name>A0A501WCF1_9BACT</name>
<comment type="caution">
    <text evidence="1">The sequence shown here is derived from an EMBL/GenBank/DDBJ whole genome shotgun (WGS) entry which is preliminary data.</text>
</comment>
<dbReference type="AlphaFoldDB" id="A0A501WCF1"/>
<dbReference type="Proteomes" id="UP000316727">
    <property type="component" value="Unassembled WGS sequence"/>
</dbReference>
<organism evidence="1 2">
    <name type="scientific">Pontibacter mangrovi</name>
    <dbReference type="NCBI Taxonomy" id="2589816"/>
    <lineage>
        <taxon>Bacteria</taxon>
        <taxon>Pseudomonadati</taxon>
        <taxon>Bacteroidota</taxon>
        <taxon>Cytophagia</taxon>
        <taxon>Cytophagales</taxon>
        <taxon>Hymenobacteraceae</taxon>
        <taxon>Pontibacter</taxon>
    </lineage>
</organism>
<dbReference type="PROSITE" id="PS51257">
    <property type="entry name" value="PROKAR_LIPOPROTEIN"/>
    <property type="match status" value="1"/>
</dbReference>
<evidence type="ECO:0000313" key="2">
    <source>
        <dbReference type="Proteomes" id="UP000316727"/>
    </source>
</evidence>
<keyword evidence="2" id="KW-1185">Reference proteome</keyword>
<dbReference type="EMBL" id="VFRQ01000004">
    <property type="protein sequence ID" value="TPE44507.1"/>
    <property type="molecule type" value="Genomic_DNA"/>
</dbReference>
<sequence length="145" mass="16890">MSRQTALLFLSAVIITSCVDYQEEKPSAKDERTKLEVQTVPVRLSKPAVVIFEMDSLEIEQLKEADGEDIFYTAADDLMWYNYQLQQKMDSLAIPMMYTEDDTLKVITPNQTYEIVKDSTFTVYTYFYYDGEDLTRVDLFDLLDN</sequence>
<accession>A0A501WCF1</accession>
<dbReference type="OrthoDB" id="1377082at2"/>
<dbReference type="RefSeq" id="WP_140621398.1">
    <property type="nucleotide sequence ID" value="NZ_VFRQ01000004.1"/>
</dbReference>
<reference evidence="1 2" key="1">
    <citation type="submission" date="2019-06" db="EMBL/GenBank/DDBJ databases">
        <title>A novel bacterium of genus Pontibacter, isolated from marine sediment.</title>
        <authorList>
            <person name="Huang H."/>
            <person name="Mo K."/>
            <person name="Hu Y."/>
        </authorList>
    </citation>
    <scope>NUCLEOTIDE SEQUENCE [LARGE SCALE GENOMIC DNA]</scope>
    <source>
        <strain evidence="1 2">HB172049</strain>
    </source>
</reference>
<proteinExistence type="predicted"/>
<evidence type="ECO:0000313" key="1">
    <source>
        <dbReference type="EMBL" id="TPE44507.1"/>
    </source>
</evidence>
<protein>
    <submittedName>
        <fullName evidence="1">Uncharacterized protein</fullName>
    </submittedName>
</protein>